<dbReference type="Proteomes" id="UP000266841">
    <property type="component" value="Unassembled WGS sequence"/>
</dbReference>
<gene>
    <name evidence="2" type="ORF">THAOC_22426</name>
</gene>
<protein>
    <submittedName>
        <fullName evidence="2">Uncharacterized protein</fullName>
    </submittedName>
</protein>
<comment type="caution">
    <text evidence="2">The sequence shown here is derived from an EMBL/GenBank/DDBJ whole genome shotgun (WGS) entry which is preliminary data.</text>
</comment>
<keyword evidence="1" id="KW-0732">Signal</keyword>
<evidence type="ECO:0000256" key="1">
    <source>
        <dbReference type="SAM" id="SignalP"/>
    </source>
</evidence>
<organism evidence="2 3">
    <name type="scientific">Thalassiosira oceanica</name>
    <name type="common">Marine diatom</name>
    <dbReference type="NCBI Taxonomy" id="159749"/>
    <lineage>
        <taxon>Eukaryota</taxon>
        <taxon>Sar</taxon>
        <taxon>Stramenopiles</taxon>
        <taxon>Ochrophyta</taxon>
        <taxon>Bacillariophyta</taxon>
        <taxon>Coscinodiscophyceae</taxon>
        <taxon>Thalassiosirophycidae</taxon>
        <taxon>Thalassiosirales</taxon>
        <taxon>Thalassiosiraceae</taxon>
        <taxon>Thalassiosira</taxon>
    </lineage>
</organism>
<feature type="chain" id="PRO_5003836565" evidence="1">
    <location>
        <begin position="21"/>
        <end position="234"/>
    </location>
</feature>
<dbReference type="EMBL" id="AGNL01027953">
    <property type="protein sequence ID" value="EJK57518.1"/>
    <property type="molecule type" value="Genomic_DNA"/>
</dbReference>
<sequence>MFRPLALVAALAGSISLSSAEINYKFEKGVLVSTDAFSDGSPDADQQSFQLASKIAAPGSKDLMLFLSSEINLVTQTAAKGGNKQGKDTSEALAQLVATLKYCVDCPETSKAICNGGSSDVHEALPGPIVFAARRQTLSVDVNLDCEVPDTDCDVTGYVEVDLKLDTTAAHSFNFIADLAETGTGSTNKPVQVVACFGADASASATDGSAAGRVSLGTTMLIVQEASVSTFNEQ</sequence>
<name>K0RUI7_THAOC</name>
<dbReference type="AlphaFoldDB" id="K0RUI7"/>
<evidence type="ECO:0000313" key="3">
    <source>
        <dbReference type="Proteomes" id="UP000266841"/>
    </source>
</evidence>
<accession>K0RUI7</accession>
<feature type="signal peptide" evidence="1">
    <location>
        <begin position="1"/>
        <end position="20"/>
    </location>
</feature>
<evidence type="ECO:0000313" key="2">
    <source>
        <dbReference type="EMBL" id="EJK57518.1"/>
    </source>
</evidence>
<proteinExistence type="predicted"/>
<keyword evidence="3" id="KW-1185">Reference proteome</keyword>
<reference evidence="2 3" key="1">
    <citation type="journal article" date="2012" name="Genome Biol.">
        <title>Genome and low-iron response of an oceanic diatom adapted to chronic iron limitation.</title>
        <authorList>
            <person name="Lommer M."/>
            <person name="Specht M."/>
            <person name="Roy A.S."/>
            <person name="Kraemer L."/>
            <person name="Andreson R."/>
            <person name="Gutowska M.A."/>
            <person name="Wolf J."/>
            <person name="Bergner S.V."/>
            <person name="Schilhabel M.B."/>
            <person name="Klostermeier U.C."/>
            <person name="Beiko R.G."/>
            <person name="Rosenstiel P."/>
            <person name="Hippler M."/>
            <person name="Laroche J."/>
        </authorList>
    </citation>
    <scope>NUCLEOTIDE SEQUENCE [LARGE SCALE GENOMIC DNA]</scope>
    <source>
        <strain evidence="2 3">CCMP1005</strain>
    </source>
</reference>